<evidence type="ECO:0000313" key="2">
    <source>
        <dbReference type="Proteomes" id="UP001470230"/>
    </source>
</evidence>
<sequence>MTLEEKRHQLTVDTLKEVVDNLKQVMNLRNPDCKLELYFNAATVQMNYQLKMSTSASSVTTGSLMTNENSTVFHQCQYSLFPFPFIFLHQVAYQSALLSKEVTYILNHPDMVDLPVVDKFLESANSISCIFSDPKFTEIDLKQYFAEPIQDHLAIHLIYKDSIFYVKFSGIVGASDILAPNFNDSTLVKDIEKKIHHVIKALKYLRSDVCRWAIQE</sequence>
<dbReference type="EMBL" id="JAPFFF010000005">
    <property type="protein sequence ID" value="KAK8889796.1"/>
    <property type="molecule type" value="Genomic_DNA"/>
</dbReference>
<keyword evidence="2" id="KW-1185">Reference proteome</keyword>
<dbReference type="Proteomes" id="UP001470230">
    <property type="component" value="Unassembled WGS sequence"/>
</dbReference>
<accession>A0ABR2KFA3</accession>
<name>A0ABR2KFA3_9EUKA</name>
<evidence type="ECO:0000313" key="1">
    <source>
        <dbReference type="EMBL" id="KAK8889796.1"/>
    </source>
</evidence>
<protein>
    <submittedName>
        <fullName evidence="1">Uncharacterized protein</fullName>
    </submittedName>
</protein>
<proteinExistence type="predicted"/>
<comment type="caution">
    <text evidence="1">The sequence shown here is derived from an EMBL/GenBank/DDBJ whole genome shotgun (WGS) entry which is preliminary data.</text>
</comment>
<reference evidence="1 2" key="1">
    <citation type="submission" date="2024-04" db="EMBL/GenBank/DDBJ databases">
        <title>Tritrichomonas musculus Genome.</title>
        <authorList>
            <person name="Alves-Ferreira E."/>
            <person name="Grigg M."/>
            <person name="Lorenzi H."/>
            <person name="Galac M."/>
        </authorList>
    </citation>
    <scope>NUCLEOTIDE SEQUENCE [LARGE SCALE GENOMIC DNA]</scope>
    <source>
        <strain evidence="1 2">EAF2021</strain>
    </source>
</reference>
<organism evidence="1 2">
    <name type="scientific">Tritrichomonas musculus</name>
    <dbReference type="NCBI Taxonomy" id="1915356"/>
    <lineage>
        <taxon>Eukaryota</taxon>
        <taxon>Metamonada</taxon>
        <taxon>Parabasalia</taxon>
        <taxon>Tritrichomonadida</taxon>
        <taxon>Tritrichomonadidae</taxon>
        <taxon>Tritrichomonas</taxon>
    </lineage>
</organism>
<gene>
    <name evidence="1" type="ORF">M9Y10_034550</name>
</gene>